<dbReference type="EMBL" id="LNQE01001480">
    <property type="protein sequence ID" value="KUG16790.1"/>
    <property type="molecule type" value="Genomic_DNA"/>
</dbReference>
<dbReference type="InterPro" id="IPR036422">
    <property type="entry name" value="RuBisCO_lsu_N_sf"/>
</dbReference>
<feature type="domain" description="Ribulose bisphosphate carboxylase large subunit ferrodoxin-like N-terminal" evidence="1">
    <location>
        <begin position="9"/>
        <end position="51"/>
    </location>
</feature>
<reference evidence="2" key="1">
    <citation type="journal article" date="2015" name="Proc. Natl. Acad. Sci. U.S.A.">
        <title>Networks of energetic and metabolic interactions define dynamics in microbial communities.</title>
        <authorList>
            <person name="Embree M."/>
            <person name="Liu J.K."/>
            <person name="Al-Bassam M.M."/>
            <person name="Zengler K."/>
        </authorList>
    </citation>
    <scope>NUCLEOTIDE SEQUENCE</scope>
</reference>
<organism evidence="2">
    <name type="scientific">hydrocarbon metagenome</name>
    <dbReference type="NCBI Taxonomy" id="938273"/>
    <lineage>
        <taxon>unclassified sequences</taxon>
        <taxon>metagenomes</taxon>
        <taxon>ecological metagenomes</taxon>
    </lineage>
</organism>
<dbReference type="GO" id="GO:0016984">
    <property type="term" value="F:ribulose-bisphosphate carboxylase activity"/>
    <property type="evidence" value="ECO:0007669"/>
    <property type="project" value="UniProtKB-EC"/>
</dbReference>
<keyword evidence="2" id="KW-0456">Lyase</keyword>
<name>A0A0W8F7C6_9ZZZZ</name>
<dbReference type="InterPro" id="IPR017443">
    <property type="entry name" value="RuBisCO_lsu_fd_N"/>
</dbReference>
<dbReference type="Pfam" id="PF02788">
    <property type="entry name" value="RuBisCO_large_N"/>
    <property type="match status" value="1"/>
</dbReference>
<comment type="caution">
    <text evidence="2">The sequence shown here is derived from an EMBL/GenBank/DDBJ whole genome shotgun (WGS) entry which is preliminary data.</text>
</comment>
<protein>
    <submittedName>
        <fullName evidence="2">Ribulose-1,5-bisphosphate carboxylase, type iii</fullName>
        <ecNumber evidence="2">4.1.1.39</ecNumber>
    </submittedName>
</protein>
<evidence type="ECO:0000313" key="2">
    <source>
        <dbReference type="EMBL" id="KUG16790.1"/>
    </source>
</evidence>
<dbReference type="EC" id="4.1.1.39" evidence="2"/>
<proteinExistence type="predicted"/>
<evidence type="ECO:0000259" key="1">
    <source>
        <dbReference type="Pfam" id="PF02788"/>
    </source>
</evidence>
<dbReference type="GO" id="GO:0015977">
    <property type="term" value="P:carbon fixation"/>
    <property type="evidence" value="ECO:0007669"/>
    <property type="project" value="InterPro"/>
</dbReference>
<sequence length="66" mass="7235">MAARVISVQGSEVEIAFPDDLFEPGNVPQYLSVVAGNLKKVRLQDVIFPQSIIRAHKGPRFGIEDA</sequence>
<dbReference type="Gene3D" id="3.30.70.150">
    <property type="entry name" value="RuBisCO large subunit, N-terminal domain"/>
    <property type="match status" value="1"/>
</dbReference>
<dbReference type="SUPFAM" id="SSF54966">
    <property type="entry name" value="RuBisCO, large subunit, small (N-terminal) domain"/>
    <property type="match status" value="1"/>
</dbReference>
<gene>
    <name evidence="2" type="ORF">ASZ90_013528</name>
</gene>
<dbReference type="AlphaFoldDB" id="A0A0W8F7C6"/>
<accession>A0A0W8F7C6</accession>